<dbReference type="Proteomes" id="UP001527866">
    <property type="component" value="Unassembled WGS sequence"/>
</dbReference>
<dbReference type="InterPro" id="IPR016039">
    <property type="entry name" value="Thiolase-like"/>
</dbReference>
<keyword evidence="2" id="KW-1185">Reference proteome</keyword>
<dbReference type="SUPFAM" id="SSF53901">
    <property type="entry name" value="Thiolase-like"/>
    <property type="match status" value="1"/>
</dbReference>
<dbReference type="Gene3D" id="3.40.47.10">
    <property type="match status" value="1"/>
</dbReference>
<protein>
    <submittedName>
        <fullName evidence="1">Lipid-transfer protein</fullName>
    </submittedName>
</protein>
<dbReference type="EMBL" id="JAQFWQ010000020">
    <property type="protein sequence ID" value="MDA2810858.1"/>
    <property type="molecule type" value="Genomic_DNA"/>
</dbReference>
<dbReference type="RefSeq" id="WP_270685219.1">
    <property type="nucleotide sequence ID" value="NZ_JAQFWQ010000020.1"/>
</dbReference>
<evidence type="ECO:0000313" key="1">
    <source>
        <dbReference type="EMBL" id="MDA2810858.1"/>
    </source>
</evidence>
<sequence length="336" mass="33606">MSAAAPARVAVVAYAAEVHPGGTPAAEPALVHCAVTAVLDQAGIDRADVGFTCSGSFDYLAGAPFSFVGALDSLGAWPPISESHVEMDAAWALYEAWLHLLSAEQGDSGSTGSGGIALAYGFGKPTQGSLPDILARTLDPYYLAPLGVDADDLAALQARAAIDAGVCAEDAAGAVGGAPPADGAAAVLLATEPAASRIARARGVRPAWITGLEHRIDVHSPAARDLSRCASAAQAAAAAGVDKGPVHVAELHARHPHEEALLRAALGLGPNTEVNPSGGPMAADPVMATGLVRIGEAARRVADGTADRAAAHAAQGPCLQHNLVAVLEAAPEGGPR</sequence>
<reference evidence="1 2" key="1">
    <citation type="submission" date="2023-01" db="EMBL/GenBank/DDBJ databases">
        <title>Draft genome sequence of Nocardiopsis sp. RSe5-2 isolated from halophytes.</title>
        <authorList>
            <person name="Duangmal K."/>
            <person name="Chantavorakit T."/>
        </authorList>
    </citation>
    <scope>NUCLEOTIDE SEQUENCE [LARGE SCALE GENOMIC DNA]</scope>
    <source>
        <strain evidence="1 2">RSe5-2</strain>
    </source>
</reference>
<evidence type="ECO:0000313" key="2">
    <source>
        <dbReference type="Proteomes" id="UP001527866"/>
    </source>
</evidence>
<accession>A0ABT4U1M5</accession>
<gene>
    <name evidence="1" type="ORF">O4J56_09450</name>
</gene>
<proteinExistence type="predicted"/>
<comment type="caution">
    <text evidence="1">The sequence shown here is derived from an EMBL/GenBank/DDBJ whole genome shotgun (WGS) entry which is preliminary data.</text>
</comment>
<organism evidence="1 2">
    <name type="scientific">Nocardiopsis endophytica</name>
    <dbReference type="NCBI Taxonomy" id="3018445"/>
    <lineage>
        <taxon>Bacteria</taxon>
        <taxon>Bacillati</taxon>
        <taxon>Actinomycetota</taxon>
        <taxon>Actinomycetes</taxon>
        <taxon>Streptosporangiales</taxon>
        <taxon>Nocardiopsidaceae</taxon>
        <taxon>Nocardiopsis</taxon>
    </lineage>
</organism>
<name>A0ABT4U1M5_9ACTN</name>